<proteinExistence type="predicted"/>
<dbReference type="Proteomes" id="UP000092634">
    <property type="component" value="Unassembled WGS sequence"/>
</dbReference>
<evidence type="ECO:0000313" key="1">
    <source>
        <dbReference type="EMBL" id="OFJ49218.1"/>
    </source>
</evidence>
<dbReference type="AlphaFoldDB" id="A0A1E8PSC9"/>
<organism evidence="1 2">
    <name type="scientific">Janthinobacterium lividum</name>
    <dbReference type="NCBI Taxonomy" id="29581"/>
    <lineage>
        <taxon>Bacteria</taxon>
        <taxon>Pseudomonadati</taxon>
        <taxon>Pseudomonadota</taxon>
        <taxon>Betaproteobacteria</taxon>
        <taxon>Burkholderiales</taxon>
        <taxon>Oxalobacteraceae</taxon>
        <taxon>Janthinobacterium</taxon>
    </lineage>
</organism>
<dbReference type="EMBL" id="MAQB02000001">
    <property type="protein sequence ID" value="OFJ49218.1"/>
    <property type="molecule type" value="Genomic_DNA"/>
</dbReference>
<accession>A0A1E8PSC9</accession>
<reference evidence="1 2" key="1">
    <citation type="submission" date="2016-10" db="EMBL/GenBank/DDBJ databases">
        <title>Updated version of Genome Assembly of Janthinobacterium lividum ERGS5:01.</title>
        <authorList>
            <person name="Kumar R."/>
            <person name="Acharya V."/>
            <person name="Singh D."/>
        </authorList>
    </citation>
    <scope>NUCLEOTIDE SEQUENCE [LARGE SCALE GENOMIC DNA]</scope>
    <source>
        <strain evidence="1 2">ERGS5:01</strain>
    </source>
</reference>
<sequence>MYAYVYSCTFLRVCRIWRRPGAAQRRTHASTACHDDEAGFRRSIAVAGTSAKLGTAVPFGVLTTDMLQHLVLEANADAAHIAAFERQGLQLLHARA</sequence>
<gene>
    <name evidence="1" type="ORF">BA896_010355</name>
</gene>
<evidence type="ECO:0000313" key="2">
    <source>
        <dbReference type="Proteomes" id="UP000092634"/>
    </source>
</evidence>
<name>A0A1E8PSC9_9BURK</name>
<comment type="caution">
    <text evidence="1">The sequence shown here is derived from an EMBL/GenBank/DDBJ whole genome shotgun (WGS) entry which is preliminary data.</text>
</comment>
<protein>
    <submittedName>
        <fullName evidence="1">Uncharacterized protein</fullName>
    </submittedName>
</protein>